<feature type="domain" description="Helix-hairpin-helix DNA-binding motif class 1" evidence="7">
    <location>
        <begin position="108"/>
        <end position="127"/>
    </location>
</feature>
<dbReference type="GO" id="GO:0009378">
    <property type="term" value="F:four-way junction helicase activity"/>
    <property type="evidence" value="ECO:0007669"/>
    <property type="project" value="InterPro"/>
</dbReference>
<protein>
    <recommendedName>
        <fullName evidence="6">Holliday junction branch migration complex subunit RuvA</fullName>
    </recommendedName>
</protein>
<evidence type="ECO:0000313" key="9">
    <source>
        <dbReference type="Proteomes" id="UP000229600"/>
    </source>
</evidence>
<dbReference type="Proteomes" id="UP000229600">
    <property type="component" value="Unassembled WGS sequence"/>
</dbReference>
<comment type="domain">
    <text evidence="6">Has three domains with a flexible linker between the domains II and III and assumes an 'L' shape. Domain III is highly mobile and contacts RuvB.</text>
</comment>
<feature type="domain" description="Helix-hairpin-helix DNA-binding motif class 1" evidence="7">
    <location>
        <begin position="73"/>
        <end position="92"/>
    </location>
</feature>
<evidence type="ECO:0000256" key="2">
    <source>
        <dbReference type="ARBA" id="ARBA00022763"/>
    </source>
</evidence>
<keyword evidence="1 6" id="KW-0963">Cytoplasm</keyword>
<gene>
    <name evidence="6 8" type="primary">ruvA</name>
    <name evidence="8" type="ORF">COV59_04755</name>
</gene>
<dbReference type="Pfam" id="PF07499">
    <property type="entry name" value="RuvA_C"/>
    <property type="match status" value="1"/>
</dbReference>
<dbReference type="Pfam" id="PF01330">
    <property type="entry name" value="RuvA_N"/>
    <property type="match status" value="1"/>
</dbReference>
<dbReference type="SMART" id="SM00278">
    <property type="entry name" value="HhH1"/>
    <property type="match status" value="2"/>
</dbReference>
<keyword evidence="5 6" id="KW-0234">DNA repair</keyword>
<comment type="subcellular location">
    <subcellularLocation>
        <location evidence="6">Cytoplasm</location>
    </subcellularLocation>
</comment>
<dbReference type="GO" id="GO:0000400">
    <property type="term" value="F:four-way junction DNA binding"/>
    <property type="evidence" value="ECO:0007669"/>
    <property type="project" value="UniProtKB-UniRule"/>
</dbReference>
<dbReference type="GO" id="GO:0009379">
    <property type="term" value="C:Holliday junction helicase complex"/>
    <property type="evidence" value="ECO:0007669"/>
    <property type="project" value="InterPro"/>
</dbReference>
<proteinExistence type="inferred from homology"/>
<dbReference type="AlphaFoldDB" id="A0A2H0N4E4"/>
<dbReference type="InterPro" id="IPR003583">
    <property type="entry name" value="Hlx-hairpin-Hlx_DNA-bd_motif"/>
</dbReference>
<evidence type="ECO:0000256" key="3">
    <source>
        <dbReference type="ARBA" id="ARBA00023125"/>
    </source>
</evidence>
<keyword evidence="2 6" id="KW-0227">DNA damage</keyword>
<dbReference type="InterPro" id="IPR000085">
    <property type="entry name" value="RuvA"/>
</dbReference>
<dbReference type="NCBIfam" id="TIGR00084">
    <property type="entry name" value="ruvA"/>
    <property type="match status" value="1"/>
</dbReference>
<comment type="function">
    <text evidence="6">The RuvA-RuvB-RuvC complex processes Holliday junction (HJ) DNA during genetic recombination and DNA repair, while the RuvA-RuvB complex plays an important role in the rescue of blocked DNA replication forks via replication fork reversal (RFR). RuvA specifically binds to HJ cruciform DNA, conferring on it an open structure. The RuvB hexamer acts as an ATP-dependent pump, pulling dsDNA into and through the RuvAB complex. HJ branch migration allows RuvC to scan DNA until it finds its consensus sequence, where it cleaves and resolves the cruciform DNA.</text>
</comment>
<comment type="caution">
    <text evidence="8">The sequence shown here is derived from an EMBL/GenBank/DDBJ whole genome shotgun (WGS) entry which is preliminary data.</text>
</comment>
<comment type="similarity">
    <text evidence="6">Belongs to the RuvA family.</text>
</comment>
<reference evidence="8 9" key="1">
    <citation type="submission" date="2017-09" db="EMBL/GenBank/DDBJ databases">
        <title>Depth-based differentiation of microbial function through sediment-hosted aquifers and enrichment of novel symbionts in the deep terrestrial subsurface.</title>
        <authorList>
            <person name="Probst A.J."/>
            <person name="Ladd B."/>
            <person name="Jarett J.K."/>
            <person name="Geller-Mcgrath D.E."/>
            <person name="Sieber C.M."/>
            <person name="Emerson J.B."/>
            <person name="Anantharaman K."/>
            <person name="Thomas B.C."/>
            <person name="Malmstrom R."/>
            <person name="Stieglmeier M."/>
            <person name="Klingl A."/>
            <person name="Woyke T."/>
            <person name="Ryan C.M."/>
            <person name="Banfield J.F."/>
        </authorList>
    </citation>
    <scope>NUCLEOTIDE SEQUENCE [LARGE SCALE GENOMIC DNA]</scope>
    <source>
        <strain evidence="8">CG11_big_fil_rev_8_21_14_0_20_39_34</strain>
    </source>
</reference>
<comment type="subunit">
    <text evidence="6">Homotetramer. Forms an RuvA(8)-RuvB(12)-Holliday junction (HJ) complex. HJ DNA is sandwiched between 2 RuvA tetramers; dsDNA enters through RuvA and exits via RuvB. An RuvB hexamer assembles on each DNA strand where it exits the tetramer. Each RuvB hexamer is contacted by two RuvA subunits (via domain III) on 2 adjacent RuvB subunits; this complex drives branch migration. In the full resolvosome a probable DNA-RuvA(4)-RuvB(12)-RuvC(2) complex forms which resolves the HJ.</text>
</comment>
<evidence type="ECO:0000313" key="8">
    <source>
        <dbReference type="EMBL" id="PIR03748.1"/>
    </source>
</evidence>
<dbReference type="InterPro" id="IPR013849">
    <property type="entry name" value="DNA_helicase_Holl-junc_RuvA_I"/>
</dbReference>
<dbReference type="GO" id="GO:0005737">
    <property type="term" value="C:cytoplasm"/>
    <property type="evidence" value="ECO:0007669"/>
    <property type="project" value="UniProtKB-SubCell"/>
</dbReference>
<organism evidence="8 9">
    <name type="scientific">Candidatus Magasanikbacteria bacterium CG11_big_fil_rev_8_21_14_0_20_39_34</name>
    <dbReference type="NCBI Taxonomy" id="1974653"/>
    <lineage>
        <taxon>Bacteria</taxon>
        <taxon>Candidatus Magasanikiibacteriota</taxon>
    </lineage>
</organism>
<evidence type="ECO:0000259" key="7">
    <source>
        <dbReference type="SMART" id="SM00278"/>
    </source>
</evidence>
<dbReference type="GO" id="GO:0006310">
    <property type="term" value="P:DNA recombination"/>
    <property type="evidence" value="ECO:0007669"/>
    <property type="project" value="UniProtKB-UniRule"/>
</dbReference>
<dbReference type="InterPro" id="IPR011114">
    <property type="entry name" value="RuvA_C"/>
</dbReference>
<evidence type="ECO:0000256" key="4">
    <source>
        <dbReference type="ARBA" id="ARBA00023172"/>
    </source>
</evidence>
<evidence type="ECO:0000256" key="6">
    <source>
        <dbReference type="HAMAP-Rule" id="MF_00031"/>
    </source>
</evidence>
<accession>A0A2H0N4E4</accession>
<dbReference type="GO" id="GO:0006281">
    <property type="term" value="P:DNA repair"/>
    <property type="evidence" value="ECO:0007669"/>
    <property type="project" value="UniProtKB-UniRule"/>
</dbReference>
<dbReference type="InterPro" id="IPR012340">
    <property type="entry name" value="NA-bd_OB-fold"/>
</dbReference>
<feature type="region of interest" description="Domain III" evidence="6">
    <location>
        <begin position="147"/>
        <end position="192"/>
    </location>
</feature>
<dbReference type="GO" id="GO:0005524">
    <property type="term" value="F:ATP binding"/>
    <property type="evidence" value="ECO:0007669"/>
    <property type="project" value="InterPro"/>
</dbReference>
<dbReference type="EMBL" id="PCWN01000009">
    <property type="protein sequence ID" value="PIR03748.1"/>
    <property type="molecule type" value="Genomic_DNA"/>
</dbReference>
<dbReference type="GO" id="GO:0048476">
    <property type="term" value="C:Holliday junction resolvase complex"/>
    <property type="evidence" value="ECO:0007669"/>
    <property type="project" value="UniProtKB-UniRule"/>
</dbReference>
<evidence type="ECO:0000256" key="1">
    <source>
        <dbReference type="ARBA" id="ARBA00022490"/>
    </source>
</evidence>
<dbReference type="Pfam" id="PF14520">
    <property type="entry name" value="HHH_5"/>
    <property type="match status" value="1"/>
</dbReference>
<evidence type="ECO:0000256" key="5">
    <source>
        <dbReference type="ARBA" id="ARBA00023204"/>
    </source>
</evidence>
<dbReference type="InterPro" id="IPR010994">
    <property type="entry name" value="RuvA_2-like"/>
</dbReference>
<dbReference type="SUPFAM" id="SSF47781">
    <property type="entry name" value="RuvA domain 2-like"/>
    <property type="match status" value="1"/>
</dbReference>
<dbReference type="Gene3D" id="2.40.50.140">
    <property type="entry name" value="Nucleic acid-binding proteins"/>
    <property type="match status" value="1"/>
</dbReference>
<dbReference type="SUPFAM" id="SSF46929">
    <property type="entry name" value="DNA helicase RuvA subunit, C-terminal domain"/>
    <property type="match status" value="1"/>
</dbReference>
<comment type="caution">
    <text evidence="6">Lacks conserved residue(s) required for the propagation of feature annotation.</text>
</comment>
<dbReference type="CDD" id="cd14332">
    <property type="entry name" value="UBA_RuvA_C"/>
    <property type="match status" value="1"/>
</dbReference>
<dbReference type="InterPro" id="IPR036267">
    <property type="entry name" value="RuvA_C_sf"/>
</dbReference>
<sequence>MISHIKGTILAKGKETVIVETVSGVGYTLFLPVLQVIALSVGEEVAYFTYMKVSESDMQLFGFETIPQKEFFELLLSVKGVGPKAALRILSLGTLDEIQGAIARSDVKYLTAVQGMGKKTAERLVVELKSKIAPKGIAENVSTSENLGEVMDALVNLGYTAVDVREVIKQLDGENSTEVLLKQSLQLLSNSK</sequence>
<dbReference type="HAMAP" id="MF_00031">
    <property type="entry name" value="DNA_HJ_migration_RuvA"/>
    <property type="match status" value="1"/>
</dbReference>
<keyword evidence="3 6" id="KW-0238">DNA-binding</keyword>
<dbReference type="Gene3D" id="1.10.8.10">
    <property type="entry name" value="DNA helicase RuvA subunit, C-terminal domain"/>
    <property type="match status" value="1"/>
</dbReference>
<feature type="region of interest" description="Domain I" evidence="6">
    <location>
        <begin position="1"/>
        <end position="64"/>
    </location>
</feature>
<keyword evidence="4 6" id="KW-0233">DNA recombination</keyword>
<name>A0A2H0N4E4_9BACT</name>
<dbReference type="Gene3D" id="1.10.150.20">
    <property type="entry name" value="5' to 3' exonuclease, C-terminal subdomain"/>
    <property type="match status" value="1"/>
</dbReference>
<dbReference type="SUPFAM" id="SSF50249">
    <property type="entry name" value="Nucleic acid-binding proteins"/>
    <property type="match status" value="1"/>
</dbReference>